<protein>
    <submittedName>
        <fullName evidence="4">Uncharacterized protein</fullName>
    </submittedName>
</protein>
<dbReference type="RefSeq" id="WP_017551170.1">
    <property type="nucleotide sequence ID" value="NZ_CP010525.1"/>
</dbReference>
<evidence type="ECO:0000256" key="1">
    <source>
        <dbReference type="ARBA" id="ARBA00022729"/>
    </source>
</evidence>
<dbReference type="PANTHER" id="PTHR35936">
    <property type="entry name" value="MEMBRANE-BOUND LYTIC MUREIN TRANSGLYCOSYLASE F"/>
    <property type="match status" value="1"/>
</dbReference>
<reference evidence="5" key="1">
    <citation type="submission" date="2015-01" db="EMBL/GenBank/DDBJ databases">
        <title>Comparative genome analysis of Bacillus coagulans HM-08, Clostridium butyricum HM-68, Bacillus subtilis HM-66 and Bacillus paralicheniformis BL-09.</title>
        <authorList>
            <person name="Zhang H."/>
        </authorList>
    </citation>
    <scope>NUCLEOTIDE SEQUENCE [LARGE SCALE GENOMIC DNA]</scope>
    <source>
        <strain evidence="5">HM-08</strain>
    </source>
</reference>
<evidence type="ECO:0000313" key="4">
    <source>
        <dbReference type="EMBL" id="AJO21442.1"/>
    </source>
</evidence>
<dbReference type="CDD" id="cd13710">
    <property type="entry name" value="PBP2_TcyK"/>
    <property type="match status" value="1"/>
</dbReference>
<keyword evidence="5" id="KW-1185">Reference proteome</keyword>
<dbReference type="AlphaFoldDB" id="A0A0C5CJ90"/>
<keyword evidence="3" id="KW-0449">Lipoprotein</keyword>
<dbReference type="PROSITE" id="PS51257">
    <property type="entry name" value="PROKAR_LIPOPROTEIN"/>
    <property type="match status" value="1"/>
</dbReference>
<dbReference type="Gene3D" id="3.40.190.10">
    <property type="entry name" value="Periplasmic binding protein-like II"/>
    <property type="match status" value="2"/>
</dbReference>
<sequence>MRKRWFFVIFSVLLIAASGCSATSGTAKSGPKTVIVGTGTQFPNICFLDQKGHLTGYDVEVVRAIDKKLPQYNFKFKTMEFSNLLTSLAAKKIDMVAHNMAKNAEREKQFTFNKIPYNYSPMYITVLKNNQSIHSLKDLYGKKVIVGATSNAADYITQYNKEHGNPIKLVYAGQGSNDPAHQLSTGRADATVAAPFAVKFQNETSSIKEKTVGNVLLDTKVYFIFGKGNTELSRAVDKAIKELEKDGTLKKLSKKWLGGDYSKSSF</sequence>
<gene>
    <name evidence="4" type="ORF">SB48_HM08orf00995</name>
</gene>
<organism evidence="4 5">
    <name type="scientific">Heyndrickxia coagulans</name>
    <name type="common">Weizmannia coagulans</name>
    <dbReference type="NCBI Taxonomy" id="1398"/>
    <lineage>
        <taxon>Bacteria</taxon>
        <taxon>Bacillati</taxon>
        <taxon>Bacillota</taxon>
        <taxon>Bacilli</taxon>
        <taxon>Bacillales</taxon>
        <taxon>Bacillaceae</taxon>
        <taxon>Heyndrickxia</taxon>
    </lineage>
</organism>
<dbReference type="InterPro" id="IPR001638">
    <property type="entry name" value="Solute-binding_3/MltF_N"/>
</dbReference>
<evidence type="ECO:0000313" key="5">
    <source>
        <dbReference type="Proteomes" id="UP000032024"/>
    </source>
</evidence>
<dbReference type="SUPFAM" id="SSF53850">
    <property type="entry name" value="Periplasmic binding protein-like II"/>
    <property type="match status" value="1"/>
</dbReference>
<evidence type="ECO:0000256" key="3">
    <source>
        <dbReference type="ARBA" id="ARBA00023288"/>
    </source>
</evidence>
<keyword evidence="1" id="KW-0732">Signal</keyword>
<evidence type="ECO:0000256" key="2">
    <source>
        <dbReference type="ARBA" id="ARBA00023139"/>
    </source>
</evidence>
<accession>A0A0C5CJ90</accession>
<dbReference type="SMART" id="SM00062">
    <property type="entry name" value="PBPb"/>
    <property type="match status" value="1"/>
</dbReference>
<dbReference type="EMBL" id="CP010525">
    <property type="protein sequence ID" value="AJO21442.1"/>
    <property type="molecule type" value="Genomic_DNA"/>
</dbReference>
<dbReference type="Pfam" id="PF00497">
    <property type="entry name" value="SBP_bac_3"/>
    <property type="match status" value="1"/>
</dbReference>
<proteinExistence type="predicted"/>
<dbReference type="Proteomes" id="UP000032024">
    <property type="component" value="Chromosome"/>
</dbReference>
<dbReference type="PANTHER" id="PTHR35936:SF18">
    <property type="entry name" value="L-CYSTINE-BINDING PROTEIN TCYJ"/>
    <property type="match status" value="1"/>
</dbReference>
<name>A0A0C5CJ90_HEYCO</name>
<keyword evidence="2" id="KW-0564">Palmitate</keyword>